<proteinExistence type="predicted"/>
<reference evidence="2 3" key="1">
    <citation type="journal article" date="2016" name="Mol. Biol. Evol.">
        <title>Comparative Genomics of Early-Diverging Mushroom-Forming Fungi Provides Insights into the Origins of Lignocellulose Decay Capabilities.</title>
        <authorList>
            <person name="Nagy L.G."/>
            <person name="Riley R."/>
            <person name="Tritt A."/>
            <person name="Adam C."/>
            <person name="Daum C."/>
            <person name="Floudas D."/>
            <person name="Sun H."/>
            <person name="Yadav J.S."/>
            <person name="Pangilinan J."/>
            <person name="Larsson K.H."/>
            <person name="Matsuura K."/>
            <person name="Barry K."/>
            <person name="Labutti K."/>
            <person name="Kuo R."/>
            <person name="Ohm R.A."/>
            <person name="Bhattacharya S.S."/>
            <person name="Shirouzu T."/>
            <person name="Yoshinaga Y."/>
            <person name="Martin F.M."/>
            <person name="Grigoriev I.V."/>
            <person name="Hibbett D.S."/>
        </authorList>
    </citation>
    <scope>NUCLEOTIDE SEQUENCE [LARGE SCALE GENOMIC DNA]</scope>
    <source>
        <strain evidence="2 3">HHB14362 ss-1</strain>
    </source>
</reference>
<organism evidence="2 3">
    <name type="scientific">Neolentinus lepideus HHB14362 ss-1</name>
    <dbReference type="NCBI Taxonomy" id="1314782"/>
    <lineage>
        <taxon>Eukaryota</taxon>
        <taxon>Fungi</taxon>
        <taxon>Dikarya</taxon>
        <taxon>Basidiomycota</taxon>
        <taxon>Agaricomycotina</taxon>
        <taxon>Agaricomycetes</taxon>
        <taxon>Gloeophyllales</taxon>
        <taxon>Gloeophyllaceae</taxon>
        <taxon>Neolentinus</taxon>
    </lineage>
</organism>
<gene>
    <name evidence="2" type="ORF">NEOLEDRAFT_1130388</name>
</gene>
<dbReference type="InParanoid" id="A0A165UB13"/>
<dbReference type="AlphaFoldDB" id="A0A165UB13"/>
<evidence type="ECO:0000313" key="3">
    <source>
        <dbReference type="Proteomes" id="UP000076761"/>
    </source>
</evidence>
<feature type="compositionally biased region" description="Basic and acidic residues" evidence="1">
    <location>
        <begin position="175"/>
        <end position="190"/>
    </location>
</feature>
<evidence type="ECO:0000256" key="1">
    <source>
        <dbReference type="SAM" id="MobiDB-lite"/>
    </source>
</evidence>
<evidence type="ECO:0000313" key="2">
    <source>
        <dbReference type="EMBL" id="KZT27894.1"/>
    </source>
</evidence>
<keyword evidence="3" id="KW-1185">Reference proteome</keyword>
<protein>
    <submittedName>
        <fullName evidence="2">Uncharacterized protein</fullName>
    </submittedName>
</protein>
<feature type="compositionally biased region" description="Polar residues" evidence="1">
    <location>
        <begin position="225"/>
        <end position="237"/>
    </location>
</feature>
<dbReference type="EMBL" id="KV425560">
    <property type="protein sequence ID" value="KZT27894.1"/>
    <property type="molecule type" value="Genomic_DNA"/>
</dbReference>
<name>A0A165UB13_9AGAM</name>
<feature type="region of interest" description="Disordered" evidence="1">
    <location>
        <begin position="174"/>
        <end position="250"/>
    </location>
</feature>
<accession>A0A165UB13</accession>
<sequence>MVLKTRNCGKRAQSIDKDHAADVYDRRRSRFKPQAAIHHLCAALLQRARNRMLRKKRSSTIWKIGTQHTAAADREASGSRPGRCTQSRVIAEHLHAPHSLSNVAYITQQSRRIFRDIRKRLRNPSFTQLQKERYQAHCRHIHWRFGGNRTTSKLQLVRELLRIKHRLGQYEDPDEVLHRHSERTYTDDNLPRGSSDAEEGSVYRTAPSSPISPQRLVDAEDIRHSSPSSYSLANSVTLDPGSSRRDSFLSLQTDDDDTLVDADLGYDESEMDERMQWFVKTHLAEGLEKGVSLQSIFKRAVYERDVLEQRAIVLQQRLQEALEGMRALHVRLQDALQDMRDGEVLLAGVRQLHTAIAQLCIRLGGTRRQGSEWLLEDVQLQLEEAEVLIMLLGEMEEENEESDEKEEMQLEWAVVRVRKKLRAARHAVWVLEEQLRDLEGDVRAVMSVAPEEN</sequence>
<dbReference type="Proteomes" id="UP000076761">
    <property type="component" value="Unassembled WGS sequence"/>
</dbReference>